<accession>A0A2P5CT99</accession>
<proteinExistence type="predicted"/>
<dbReference type="Proteomes" id="UP000237105">
    <property type="component" value="Unassembled WGS sequence"/>
</dbReference>
<dbReference type="EMBL" id="JXTB01000097">
    <property type="protein sequence ID" value="PON64262.1"/>
    <property type="molecule type" value="Genomic_DNA"/>
</dbReference>
<reference evidence="2" key="1">
    <citation type="submission" date="2016-06" db="EMBL/GenBank/DDBJ databases">
        <title>Parallel loss of symbiosis genes in relatives of nitrogen-fixing non-legume Parasponia.</title>
        <authorList>
            <person name="Van Velzen R."/>
            <person name="Holmer R."/>
            <person name="Bu F."/>
            <person name="Rutten L."/>
            <person name="Van Zeijl A."/>
            <person name="Liu W."/>
            <person name="Santuari L."/>
            <person name="Cao Q."/>
            <person name="Sharma T."/>
            <person name="Shen D."/>
            <person name="Roswanjaya Y."/>
            <person name="Wardhani T."/>
            <person name="Kalhor M.S."/>
            <person name="Jansen J."/>
            <person name="Van den Hoogen J."/>
            <person name="Gungor B."/>
            <person name="Hartog M."/>
            <person name="Hontelez J."/>
            <person name="Verver J."/>
            <person name="Yang W.-C."/>
            <person name="Schijlen E."/>
            <person name="Repin R."/>
            <person name="Schilthuizen M."/>
            <person name="Schranz E."/>
            <person name="Heidstra R."/>
            <person name="Miyata K."/>
            <person name="Fedorova E."/>
            <person name="Kohlen W."/>
            <person name="Bisseling T."/>
            <person name="Smit S."/>
            <person name="Geurts R."/>
        </authorList>
    </citation>
    <scope>NUCLEOTIDE SEQUENCE [LARGE SCALE GENOMIC DNA]</scope>
    <source>
        <strain evidence="2">cv. WU1-14</strain>
    </source>
</reference>
<dbReference type="OrthoDB" id="1600564at2759"/>
<evidence type="ECO:0000313" key="1">
    <source>
        <dbReference type="EMBL" id="PON64262.1"/>
    </source>
</evidence>
<evidence type="ECO:0000313" key="2">
    <source>
        <dbReference type="Proteomes" id="UP000237105"/>
    </source>
</evidence>
<organism evidence="1 2">
    <name type="scientific">Parasponia andersonii</name>
    <name type="common">Sponia andersonii</name>
    <dbReference type="NCBI Taxonomy" id="3476"/>
    <lineage>
        <taxon>Eukaryota</taxon>
        <taxon>Viridiplantae</taxon>
        <taxon>Streptophyta</taxon>
        <taxon>Embryophyta</taxon>
        <taxon>Tracheophyta</taxon>
        <taxon>Spermatophyta</taxon>
        <taxon>Magnoliopsida</taxon>
        <taxon>eudicotyledons</taxon>
        <taxon>Gunneridae</taxon>
        <taxon>Pentapetalae</taxon>
        <taxon>rosids</taxon>
        <taxon>fabids</taxon>
        <taxon>Rosales</taxon>
        <taxon>Cannabaceae</taxon>
        <taxon>Parasponia</taxon>
    </lineage>
</organism>
<name>A0A2P5CT99_PARAD</name>
<gene>
    <name evidence="1" type="ORF">PanWU01x14_125760</name>
</gene>
<dbReference type="AlphaFoldDB" id="A0A2P5CT99"/>
<sequence length="120" mass="14100">MYLMTQNNILPKAEVFYEALYTIDIGQDDSAAGYFLNMTTSEVKYVEKNIDGQEGRYFWIHNTTRVPWVVYHTFWNACRTQPHRLTRPDVLLLIVKSPNYASNTGQFKLLVQKQSQKIYN</sequence>
<protein>
    <submittedName>
        <fullName evidence="1">Uncharacterized protein</fullName>
    </submittedName>
</protein>
<dbReference type="STRING" id="3476.A0A2P5CT99"/>
<comment type="caution">
    <text evidence="1">The sequence shown here is derived from an EMBL/GenBank/DDBJ whole genome shotgun (WGS) entry which is preliminary data.</text>
</comment>
<keyword evidence="2" id="KW-1185">Reference proteome</keyword>